<proteinExistence type="predicted"/>
<reference evidence="6" key="1">
    <citation type="submission" date="2016-10" db="EMBL/GenBank/DDBJ databases">
        <authorList>
            <person name="Varghese N."/>
            <person name="Submissions S."/>
        </authorList>
    </citation>
    <scope>NUCLEOTIDE SEQUENCE [LARGE SCALE GENOMIC DNA]</scope>
    <source>
        <strain evidence="6">OK042</strain>
    </source>
</reference>
<evidence type="ECO:0000256" key="2">
    <source>
        <dbReference type="SAM" id="SignalP"/>
    </source>
</evidence>
<dbReference type="PANTHER" id="PTHR10404">
    <property type="entry name" value="N-ACETYLATED-ALPHA-LINKED ACIDIC DIPEPTIDASE"/>
    <property type="match status" value="1"/>
</dbReference>
<dbReference type="InterPro" id="IPR003137">
    <property type="entry name" value="PA_domain"/>
</dbReference>
<accession>A0A1I3U3X2</accession>
<evidence type="ECO:0000313" key="5">
    <source>
        <dbReference type="EMBL" id="SFJ77239.1"/>
    </source>
</evidence>
<feature type="region of interest" description="Disordered" evidence="1">
    <location>
        <begin position="431"/>
        <end position="450"/>
    </location>
</feature>
<dbReference type="Gene3D" id="3.50.30.30">
    <property type="match status" value="1"/>
</dbReference>
<keyword evidence="6" id="KW-1185">Reference proteome</keyword>
<dbReference type="InterPro" id="IPR046450">
    <property type="entry name" value="PA_dom_sf"/>
</dbReference>
<evidence type="ECO:0000259" key="3">
    <source>
        <dbReference type="Pfam" id="PF02225"/>
    </source>
</evidence>
<sequence>MRPLRNYSLTALLASGLLLLPLPFFTEANAQSVPEWIDADTLYEHVEKLSRTPRPPATESEFAAAVYVENQLRAYGYETDLQPFYYYTYRQPSSLTLSVEGWKGSAWDVRSFTYGPNGTGTGELVDSGFGTAADFQDGKARGKIALVKRGQTTFGEKVRQAAAAGAVAVIIWNDRDDNRKATLGEPLDMSVPVVSLSKEQGGRLQEALIKGTLKGTVKVDGGLTTRQTSYNLVASRKPSQAGTGQTVLVTAHHDSAAKSPGANNGASGVAALLEVARMLAERPIDTEVRLVSFGSTSTGERGPAAYVESLSDADRRKTIAAFCLDAVGSREAGNLTVTDEQGTKNLPVSLSESSGAVFSTVWNDRGEKTGDHLALTDAGIPAALLTRAPADTWRDQPEDTVEKIDRERLAEAVHVVFSAVTQITDFASPAYRENADGSQSRKSMESESTQ</sequence>
<dbReference type="Gene3D" id="3.40.630.10">
    <property type="entry name" value="Zn peptidases"/>
    <property type="match status" value="1"/>
</dbReference>
<name>A0A1I3U3X2_9BACL</name>
<dbReference type="GO" id="GO:0004177">
    <property type="term" value="F:aminopeptidase activity"/>
    <property type="evidence" value="ECO:0007669"/>
    <property type="project" value="UniProtKB-KW"/>
</dbReference>
<keyword evidence="5" id="KW-0031">Aminopeptidase</keyword>
<feature type="domain" description="PA" evidence="3">
    <location>
        <begin position="121"/>
        <end position="202"/>
    </location>
</feature>
<dbReference type="STRING" id="1884381.SAMN05518846_105218"/>
<dbReference type="EMBL" id="FORT01000005">
    <property type="protein sequence ID" value="SFJ77239.1"/>
    <property type="molecule type" value="Genomic_DNA"/>
</dbReference>
<protein>
    <submittedName>
        <fullName evidence="5">Aminopeptidase YwaD</fullName>
    </submittedName>
</protein>
<dbReference type="PANTHER" id="PTHR10404:SF46">
    <property type="entry name" value="VACUOLAR PROTEIN SORTING-ASSOCIATED PROTEIN 70"/>
    <property type="match status" value="1"/>
</dbReference>
<dbReference type="InterPro" id="IPR007484">
    <property type="entry name" value="Peptidase_M28"/>
</dbReference>
<dbReference type="GO" id="GO:0004180">
    <property type="term" value="F:carboxypeptidase activity"/>
    <property type="evidence" value="ECO:0007669"/>
    <property type="project" value="TreeGrafter"/>
</dbReference>
<organism evidence="5 6">
    <name type="scientific">Brevibacillus centrosporus</name>
    <dbReference type="NCBI Taxonomy" id="54910"/>
    <lineage>
        <taxon>Bacteria</taxon>
        <taxon>Bacillati</taxon>
        <taxon>Bacillota</taxon>
        <taxon>Bacilli</taxon>
        <taxon>Bacillales</taxon>
        <taxon>Paenibacillaceae</taxon>
        <taxon>Brevibacillus</taxon>
    </lineage>
</organism>
<dbReference type="AlphaFoldDB" id="A0A1I3U3X2"/>
<gene>
    <name evidence="5" type="ORF">SAMN05518846_105218</name>
</gene>
<evidence type="ECO:0000259" key="4">
    <source>
        <dbReference type="Pfam" id="PF04389"/>
    </source>
</evidence>
<keyword evidence="2" id="KW-0732">Signal</keyword>
<dbReference type="Proteomes" id="UP000198915">
    <property type="component" value="Unassembled WGS sequence"/>
</dbReference>
<evidence type="ECO:0000313" key="6">
    <source>
        <dbReference type="Proteomes" id="UP000198915"/>
    </source>
</evidence>
<dbReference type="SUPFAM" id="SSF53187">
    <property type="entry name" value="Zn-dependent exopeptidases"/>
    <property type="match status" value="1"/>
</dbReference>
<feature type="domain" description="Peptidase M28" evidence="4">
    <location>
        <begin position="231"/>
        <end position="418"/>
    </location>
</feature>
<dbReference type="RefSeq" id="WP_092268106.1">
    <property type="nucleotide sequence ID" value="NZ_FORT01000005.1"/>
</dbReference>
<feature type="compositionally biased region" description="Polar residues" evidence="1">
    <location>
        <begin position="436"/>
        <end position="450"/>
    </location>
</feature>
<dbReference type="SUPFAM" id="SSF52025">
    <property type="entry name" value="PA domain"/>
    <property type="match status" value="1"/>
</dbReference>
<keyword evidence="5" id="KW-0645">Protease</keyword>
<feature type="chain" id="PRO_5011543917" evidence="2">
    <location>
        <begin position="31"/>
        <end position="450"/>
    </location>
</feature>
<evidence type="ECO:0000256" key="1">
    <source>
        <dbReference type="SAM" id="MobiDB-lite"/>
    </source>
</evidence>
<dbReference type="Pfam" id="PF02225">
    <property type="entry name" value="PA"/>
    <property type="match status" value="1"/>
</dbReference>
<feature type="signal peptide" evidence="2">
    <location>
        <begin position="1"/>
        <end position="30"/>
    </location>
</feature>
<dbReference type="InterPro" id="IPR039373">
    <property type="entry name" value="Peptidase_M28B"/>
</dbReference>
<dbReference type="Pfam" id="PF04389">
    <property type="entry name" value="Peptidase_M28"/>
    <property type="match status" value="1"/>
</dbReference>
<keyword evidence="5" id="KW-0378">Hydrolase</keyword>